<dbReference type="RefSeq" id="WP_149778896.1">
    <property type="nucleotide sequence ID" value="NZ_FRCB01000003.1"/>
</dbReference>
<gene>
    <name evidence="1" type="ORF">SAMN05443432_10380</name>
</gene>
<sequence>MSKDQDDIRALDACFKAARATPLEPSSALLARVLADAETVQSDMQRPCARAPRARGGRLLQAVRALGGWPAMGGLAAATVAGIWIGFSPPEQVEAYFSAPDAAYIVDLAPGAGFDLAEGSL</sequence>
<dbReference type="Proteomes" id="UP000322545">
    <property type="component" value="Unassembled WGS sequence"/>
</dbReference>
<accession>A0A1M7DVP2</accession>
<evidence type="ECO:0000313" key="1">
    <source>
        <dbReference type="EMBL" id="SHL83463.1"/>
    </source>
</evidence>
<organism evidence="1 2">
    <name type="scientific">Roseovarius litoreus</name>
    <dbReference type="NCBI Taxonomy" id="1155722"/>
    <lineage>
        <taxon>Bacteria</taxon>
        <taxon>Pseudomonadati</taxon>
        <taxon>Pseudomonadota</taxon>
        <taxon>Alphaproteobacteria</taxon>
        <taxon>Rhodobacterales</taxon>
        <taxon>Roseobacteraceae</taxon>
        <taxon>Roseovarius</taxon>
    </lineage>
</organism>
<dbReference type="AlphaFoldDB" id="A0A1M7DVP2"/>
<keyword evidence="2" id="KW-1185">Reference proteome</keyword>
<dbReference type="EMBL" id="FRCB01000003">
    <property type="protein sequence ID" value="SHL83463.1"/>
    <property type="molecule type" value="Genomic_DNA"/>
</dbReference>
<name>A0A1M7DVP2_9RHOB</name>
<evidence type="ECO:0008006" key="3">
    <source>
        <dbReference type="Google" id="ProtNLM"/>
    </source>
</evidence>
<proteinExistence type="predicted"/>
<evidence type="ECO:0000313" key="2">
    <source>
        <dbReference type="Proteomes" id="UP000322545"/>
    </source>
</evidence>
<protein>
    <recommendedName>
        <fullName evidence="3">Dihydroorotate dehydrogenase</fullName>
    </recommendedName>
</protein>
<reference evidence="1 2" key="1">
    <citation type="submission" date="2016-11" db="EMBL/GenBank/DDBJ databases">
        <authorList>
            <person name="Varghese N."/>
            <person name="Submissions S."/>
        </authorList>
    </citation>
    <scope>NUCLEOTIDE SEQUENCE [LARGE SCALE GENOMIC DNA]</scope>
    <source>
        <strain evidence="1 2">DSM 28249</strain>
    </source>
</reference>